<dbReference type="EMBL" id="FNZH01000008">
    <property type="protein sequence ID" value="SEJ68833.1"/>
    <property type="molecule type" value="Genomic_DNA"/>
</dbReference>
<dbReference type="Gene3D" id="3.40.50.300">
    <property type="entry name" value="P-loop containing nucleotide triphosphate hydrolases"/>
    <property type="match status" value="1"/>
</dbReference>
<feature type="transmembrane region" description="Helical" evidence="4">
    <location>
        <begin position="500"/>
        <end position="522"/>
    </location>
</feature>
<dbReference type="PANTHER" id="PTHR32309">
    <property type="entry name" value="TYROSINE-PROTEIN KINASE"/>
    <property type="match status" value="1"/>
</dbReference>
<keyword evidence="3" id="KW-0175">Coiled coil</keyword>
<dbReference type="InterPro" id="IPR032807">
    <property type="entry name" value="GNVR"/>
</dbReference>
<evidence type="ECO:0000313" key="7">
    <source>
        <dbReference type="EMBL" id="SEJ68833.1"/>
    </source>
</evidence>
<keyword evidence="4" id="KW-0472">Membrane</keyword>
<dbReference type="OrthoDB" id="9794577at2"/>
<feature type="domain" description="CobQ/CobB/MinD/ParA nucleotide binding" evidence="5">
    <location>
        <begin position="588"/>
        <end position="726"/>
    </location>
</feature>
<dbReference type="AlphaFoldDB" id="A0A1H7ATA9"/>
<dbReference type="InterPro" id="IPR050445">
    <property type="entry name" value="Bact_polysacc_biosynth/exp"/>
</dbReference>
<proteinExistence type="predicted"/>
<dbReference type="InterPro" id="IPR027417">
    <property type="entry name" value="P-loop_NTPase"/>
</dbReference>
<keyword evidence="2" id="KW-0067">ATP-binding</keyword>
<dbReference type="GO" id="GO:0004713">
    <property type="term" value="F:protein tyrosine kinase activity"/>
    <property type="evidence" value="ECO:0007669"/>
    <property type="project" value="TreeGrafter"/>
</dbReference>
<dbReference type="SUPFAM" id="SSF52540">
    <property type="entry name" value="P-loop containing nucleoside triphosphate hydrolases"/>
    <property type="match status" value="1"/>
</dbReference>
<keyword evidence="4" id="KW-1133">Transmembrane helix</keyword>
<dbReference type="STRING" id="1416801.SAMN05192553_108115"/>
<accession>A0A1H7ATA9</accession>
<name>A0A1H7ATA9_9BACT</name>
<keyword evidence="8" id="KW-1185">Reference proteome</keyword>
<feature type="transmembrane region" description="Helical" evidence="4">
    <location>
        <begin position="31"/>
        <end position="50"/>
    </location>
</feature>
<dbReference type="CDD" id="cd05387">
    <property type="entry name" value="BY-kinase"/>
    <property type="match status" value="1"/>
</dbReference>
<keyword evidence="4" id="KW-0812">Transmembrane</keyword>
<evidence type="ECO:0000259" key="5">
    <source>
        <dbReference type="Pfam" id="PF01656"/>
    </source>
</evidence>
<evidence type="ECO:0000313" key="8">
    <source>
        <dbReference type="Proteomes" id="UP000199403"/>
    </source>
</evidence>
<dbReference type="PANTHER" id="PTHR32309:SF13">
    <property type="entry name" value="FERRIC ENTEROBACTIN TRANSPORT PROTEIN FEPE"/>
    <property type="match status" value="1"/>
</dbReference>
<reference evidence="8" key="1">
    <citation type="submission" date="2016-10" db="EMBL/GenBank/DDBJ databases">
        <authorList>
            <person name="Varghese N."/>
            <person name="Submissions S."/>
        </authorList>
    </citation>
    <scope>NUCLEOTIDE SEQUENCE [LARGE SCALE GENOMIC DNA]</scope>
    <source>
        <strain evidence="8">IBRC-M 10761</strain>
    </source>
</reference>
<protein>
    <submittedName>
        <fullName evidence="7">Capsular exopolysaccharide family</fullName>
    </submittedName>
</protein>
<evidence type="ECO:0000259" key="6">
    <source>
        <dbReference type="Pfam" id="PF13807"/>
    </source>
</evidence>
<dbReference type="InterPro" id="IPR002586">
    <property type="entry name" value="CobQ/CobB/MinD/ParA_Nub-bd_dom"/>
</dbReference>
<gene>
    <name evidence="7" type="ORF">SAMN05192553_108115</name>
</gene>
<sequence length="791" mass="90247">MKMSDMLMDDFQPKEVENTDYKYLIMKYLKFWYLYVIGLVGCLGLAFLYLQYATPEYPIEATILINSNKSSDFSQNAVYSELETYQSIKLVENESEVLQSFSLMRQAVRELDLNVSYFVEDNLFRNKEIFGPQVPIQVNLDRYDSAAFFDEDLLTVFKVHVQGPETFQLEDEEENSSNHRFGEELAFPFGEFTIDLLQELKEYPSTIIIQFNNPYALPGRYSNKLEVMIVNKLASVLRLGFTDPVPQKGMLVLNKLIEAYNREAMLNKNQTAKNTIDFINKQLDSVTNDLREIEAMVEEYKSENKITELSSDALQYAERFNQGKEQLAEYSIQLDVLNSIEESLQGQEDDFQVISGSLNIPDPTLSASIDKFNELLRDRERMVRTTQPGNPLILEKDQQLSSARQNILGNIQSIKSSVEIARNNLLARTTEVEIQSGKVPEIERKLLEINRQQAIKQDHYQYLVKKREEASMSLAATTVSNSRIIDPAMAGSKPSKPNKLLILGFAFFAGLGGSLGFVFVFYQLNTKIKVKRDVTSRTNISILGEVSHHDEKVPIAISKGVRTPVAEQFRLIRTNLQFALPNKDKKVILVTSTTSGEGKTFFSLNLGVSMSLADKKVVILEFDLRKPLLLEYLGMEEKRGISDYLQNDSLTIADLIVKNDRLPDGLDLIGCGTLPDDPSELMLLPKVGYFIDKLQEIYDVIIIDSAPVGQVADAFSLSRFSDITTYIMRYNFSESQAITFINEQKREKKLKNPVIVLNDAKTKMSYGYDYYQKADIKKKKREVYKKMVKKV</sequence>
<dbReference type="Pfam" id="PF01656">
    <property type="entry name" value="CbiA"/>
    <property type="match status" value="1"/>
</dbReference>
<dbReference type="GO" id="GO:0005886">
    <property type="term" value="C:plasma membrane"/>
    <property type="evidence" value="ECO:0007669"/>
    <property type="project" value="TreeGrafter"/>
</dbReference>
<organism evidence="7 8">
    <name type="scientific">Cyclobacterium xiamenense</name>
    <dbReference type="NCBI Taxonomy" id="1297121"/>
    <lineage>
        <taxon>Bacteria</taxon>
        <taxon>Pseudomonadati</taxon>
        <taxon>Bacteroidota</taxon>
        <taxon>Cytophagia</taxon>
        <taxon>Cytophagales</taxon>
        <taxon>Cyclobacteriaceae</taxon>
        <taxon>Cyclobacterium</taxon>
    </lineage>
</organism>
<dbReference type="InterPro" id="IPR005702">
    <property type="entry name" value="Wzc-like_C"/>
</dbReference>
<feature type="coiled-coil region" evidence="3">
    <location>
        <begin position="262"/>
        <end position="310"/>
    </location>
</feature>
<evidence type="ECO:0000256" key="1">
    <source>
        <dbReference type="ARBA" id="ARBA00022741"/>
    </source>
</evidence>
<dbReference type="Proteomes" id="UP000199403">
    <property type="component" value="Unassembled WGS sequence"/>
</dbReference>
<keyword evidence="1" id="KW-0547">Nucleotide-binding</keyword>
<evidence type="ECO:0000256" key="3">
    <source>
        <dbReference type="SAM" id="Coils"/>
    </source>
</evidence>
<feature type="domain" description="Tyrosine-protein kinase G-rich" evidence="6">
    <location>
        <begin position="442"/>
        <end position="520"/>
    </location>
</feature>
<evidence type="ECO:0000256" key="2">
    <source>
        <dbReference type="ARBA" id="ARBA00022840"/>
    </source>
</evidence>
<evidence type="ECO:0000256" key="4">
    <source>
        <dbReference type="SAM" id="Phobius"/>
    </source>
</evidence>
<dbReference type="Pfam" id="PF13807">
    <property type="entry name" value="GNVR"/>
    <property type="match status" value="1"/>
</dbReference>